<name>A0ABX1E4Y9_9PROT</name>
<sequence>MDANTLRAQLAQFTGSDTFTHRQLLRRMIMTQGVIWLADQAQAHWLTDVIASYQHEPHISSEHFQTWRLNVDEITRTAVITMTDGNSDTPLVQQVIAYTDFCLDEITLWLIAQGDHLVLMLPSEY</sequence>
<feature type="domain" description="DUF6876" evidence="1">
    <location>
        <begin position="5"/>
        <end position="125"/>
    </location>
</feature>
<keyword evidence="3" id="KW-1185">Reference proteome</keyword>
<evidence type="ECO:0000313" key="2">
    <source>
        <dbReference type="EMBL" id="NKC32046.1"/>
    </source>
</evidence>
<comment type="caution">
    <text evidence="2">The sequence shown here is derived from an EMBL/GenBank/DDBJ whole genome shotgun (WGS) entry which is preliminary data.</text>
</comment>
<dbReference type="EMBL" id="JAAVNE010000021">
    <property type="protein sequence ID" value="NKC32046.1"/>
    <property type="molecule type" value="Genomic_DNA"/>
</dbReference>
<gene>
    <name evidence="2" type="ORF">HEQ75_14365</name>
</gene>
<dbReference type="RefSeq" id="WP_168031705.1">
    <property type="nucleotide sequence ID" value="NZ_JAAVNE010000021.1"/>
</dbReference>
<evidence type="ECO:0000313" key="3">
    <source>
        <dbReference type="Proteomes" id="UP000787635"/>
    </source>
</evidence>
<reference evidence="2 3" key="1">
    <citation type="submission" date="2020-03" db="EMBL/GenBank/DDBJ databases">
        <title>Roseomonas selenitidurans sp. nov. isolated from urban soil.</title>
        <authorList>
            <person name="Liu H."/>
        </authorList>
    </citation>
    <scope>NUCLEOTIDE SEQUENCE [LARGE SCALE GENOMIC DNA]</scope>
    <source>
        <strain evidence="2 3">BU-1</strain>
    </source>
</reference>
<accession>A0ABX1E4Y9</accession>
<dbReference type="Pfam" id="PF21781">
    <property type="entry name" value="DUF6876"/>
    <property type="match status" value="1"/>
</dbReference>
<dbReference type="Proteomes" id="UP000787635">
    <property type="component" value="Unassembled WGS sequence"/>
</dbReference>
<evidence type="ECO:0000259" key="1">
    <source>
        <dbReference type="Pfam" id="PF21781"/>
    </source>
</evidence>
<dbReference type="InterPro" id="IPR049241">
    <property type="entry name" value="DUF6876"/>
</dbReference>
<organism evidence="2 3">
    <name type="scientific">Falsiroseomonas selenitidurans</name>
    <dbReference type="NCBI Taxonomy" id="2716335"/>
    <lineage>
        <taxon>Bacteria</taxon>
        <taxon>Pseudomonadati</taxon>
        <taxon>Pseudomonadota</taxon>
        <taxon>Alphaproteobacteria</taxon>
        <taxon>Acetobacterales</taxon>
        <taxon>Roseomonadaceae</taxon>
        <taxon>Falsiroseomonas</taxon>
    </lineage>
</organism>
<proteinExistence type="predicted"/>
<protein>
    <recommendedName>
        <fullName evidence="1">DUF6876 domain-containing protein</fullName>
    </recommendedName>
</protein>